<dbReference type="Pfam" id="PF19054">
    <property type="entry name" value="DUF5753"/>
    <property type="match status" value="1"/>
</dbReference>
<name>A0A229RVC0_9PSEU</name>
<evidence type="ECO:0000313" key="2">
    <source>
        <dbReference type="EMBL" id="OXM50304.1"/>
    </source>
</evidence>
<accession>A0A229RVC0</accession>
<organism evidence="2 3">
    <name type="scientific">Amycolatopsis thailandensis</name>
    <dbReference type="NCBI Taxonomy" id="589330"/>
    <lineage>
        <taxon>Bacteria</taxon>
        <taxon>Bacillati</taxon>
        <taxon>Actinomycetota</taxon>
        <taxon>Actinomycetes</taxon>
        <taxon>Pseudonocardiales</taxon>
        <taxon>Pseudonocardiaceae</taxon>
        <taxon>Amycolatopsis</taxon>
    </lineage>
</organism>
<keyword evidence="3" id="KW-1185">Reference proteome</keyword>
<dbReference type="InterPro" id="IPR043917">
    <property type="entry name" value="DUF5753"/>
</dbReference>
<evidence type="ECO:0000313" key="3">
    <source>
        <dbReference type="Proteomes" id="UP000215223"/>
    </source>
</evidence>
<gene>
    <name evidence="2" type="ORF">CFP71_28140</name>
</gene>
<reference evidence="2 3" key="1">
    <citation type="submission" date="2017-07" db="EMBL/GenBank/DDBJ databases">
        <title>Amycolatopsis thailandensis Genome sequencing and assembly.</title>
        <authorList>
            <person name="Kaur N."/>
            <person name="Mayilraj S."/>
        </authorList>
    </citation>
    <scope>NUCLEOTIDE SEQUENCE [LARGE SCALE GENOMIC DNA]</scope>
    <source>
        <strain evidence="2 3">JCM 16380</strain>
    </source>
</reference>
<dbReference type="Proteomes" id="UP000215223">
    <property type="component" value="Unassembled WGS sequence"/>
</dbReference>
<comment type="caution">
    <text evidence="2">The sequence shown here is derived from an EMBL/GenBank/DDBJ whole genome shotgun (WGS) entry which is preliminary data.</text>
</comment>
<sequence>MALENKERDLDVAIDQLRHLLALIDDLPCSVRILHWGTRLPTEPGPAFTIVTDRGGRETLFVNSLSPNDFLPVRDSHRISDAARLFTEMCDHCFDQARSRARITSAIRRCQELLAPARR</sequence>
<dbReference type="EMBL" id="NMQT01000102">
    <property type="protein sequence ID" value="OXM50304.1"/>
    <property type="molecule type" value="Genomic_DNA"/>
</dbReference>
<feature type="domain" description="DUF5753" evidence="1">
    <location>
        <begin position="2"/>
        <end position="104"/>
    </location>
</feature>
<proteinExistence type="predicted"/>
<dbReference type="AlphaFoldDB" id="A0A229RVC0"/>
<protein>
    <recommendedName>
        <fullName evidence="1">DUF5753 domain-containing protein</fullName>
    </recommendedName>
</protein>
<evidence type="ECO:0000259" key="1">
    <source>
        <dbReference type="Pfam" id="PF19054"/>
    </source>
</evidence>